<evidence type="ECO:0000313" key="3">
    <source>
        <dbReference type="EMBL" id="MBB5374470.1"/>
    </source>
</evidence>
<dbReference type="Proteomes" id="UP000553706">
    <property type="component" value="Unassembled WGS sequence"/>
</dbReference>
<dbReference type="InterPro" id="IPR001296">
    <property type="entry name" value="Glyco_trans_1"/>
</dbReference>
<dbReference type="SUPFAM" id="SSF53756">
    <property type="entry name" value="UDP-Glycosyltransferase/glycogen phosphorylase"/>
    <property type="match status" value="1"/>
</dbReference>
<feature type="domain" description="Glycosyl transferase family 1" evidence="2">
    <location>
        <begin position="273"/>
        <end position="430"/>
    </location>
</feature>
<dbReference type="EMBL" id="JACHFJ010000018">
    <property type="protein sequence ID" value="MBB5374470.1"/>
    <property type="molecule type" value="Genomic_DNA"/>
</dbReference>
<evidence type="ECO:0000259" key="2">
    <source>
        <dbReference type="Pfam" id="PF00534"/>
    </source>
</evidence>
<reference evidence="3 4" key="1">
    <citation type="submission" date="2020-08" db="EMBL/GenBank/DDBJ databases">
        <title>Genomic Encyclopedia of Type Strains, Phase IV (KMG-IV): sequencing the most valuable type-strain genomes for metagenomic binning, comparative biology and taxonomic classification.</title>
        <authorList>
            <person name="Goeker M."/>
        </authorList>
    </citation>
    <scope>NUCLEOTIDE SEQUENCE [LARGE SCALE GENOMIC DNA]</scope>
    <source>
        <strain evidence="3 4">DSM 27026</strain>
    </source>
</reference>
<dbReference type="PANTHER" id="PTHR46401">
    <property type="entry name" value="GLYCOSYLTRANSFERASE WBBK-RELATED"/>
    <property type="match status" value="1"/>
</dbReference>
<dbReference type="RefSeq" id="WP_183267481.1">
    <property type="nucleotide sequence ID" value="NZ_JACHFJ010000018.1"/>
</dbReference>
<sequence length="455" mass="49821">MRIWIDVEDLFQYAAHANRPSGIQRLAFELQHALVELAPQDVRFVRHTASGAGFSCIDFSEIEALFSNLSKPAVPAPPRHAATPRAPGLIRRLGRRLVGTLPPEAAIPLRQFNAQQRAALRSLRDAARACLRPGKTRLAPPRQEAAHDFEAQTAPGDWLLSLGSPWNVEDYAALVRTTCARQGLNFGLLLYDIVPLRRPEWCDRSVTLAFTAWFGSVVPLADQVLAISRTTAEDAAAYAAETGMTLKSRIAPIPLGTGFGQPPAPLRTERLPQAGSFVLFVSTIEARKNHALAFRIWRELLASMPREQVPTLVFAGRVGWLVADLIQQLENADWLGGKIRLIEAPSDGELAAMYEDCLFTLYPSLFEGWGLPVTESLAHGAPCLAANATSLPEAGGALARYFDPDDLHDALRTVRDVLENPAGLAAWRAEIRENFLPVSWRESAAATLRLLGHAC</sequence>
<comment type="caution">
    <text evidence="3">The sequence shown here is derived from an EMBL/GenBank/DDBJ whole genome shotgun (WGS) entry which is preliminary data.</text>
</comment>
<dbReference type="Pfam" id="PF00534">
    <property type="entry name" value="Glycos_transf_1"/>
    <property type="match status" value="1"/>
</dbReference>
<organism evidence="3 4">
    <name type="scientific">Acidocella aromatica</name>
    <dbReference type="NCBI Taxonomy" id="1303579"/>
    <lineage>
        <taxon>Bacteria</taxon>
        <taxon>Pseudomonadati</taxon>
        <taxon>Pseudomonadota</taxon>
        <taxon>Alphaproteobacteria</taxon>
        <taxon>Acetobacterales</taxon>
        <taxon>Acidocellaceae</taxon>
        <taxon>Acidocella</taxon>
    </lineage>
</organism>
<accession>A0A840VT28</accession>
<name>A0A840VT28_9PROT</name>
<dbReference type="AlphaFoldDB" id="A0A840VT28"/>
<dbReference type="GO" id="GO:0016757">
    <property type="term" value="F:glycosyltransferase activity"/>
    <property type="evidence" value="ECO:0007669"/>
    <property type="project" value="InterPro"/>
</dbReference>
<protein>
    <submittedName>
        <fullName evidence="3">Glycosyltransferase involved in cell wall biosynthesis</fullName>
    </submittedName>
</protein>
<dbReference type="PANTHER" id="PTHR46401:SF2">
    <property type="entry name" value="GLYCOSYLTRANSFERASE WBBK-RELATED"/>
    <property type="match status" value="1"/>
</dbReference>
<evidence type="ECO:0000313" key="4">
    <source>
        <dbReference type="Proteomes" id="UP000553706"/>
    </source>
</evidence>
<keyword evidence="1 3" id="KW-0808">Transferase</keyword>
<proteinExistence type="predicted"/>
<evidence type="ECO:0000256" key="1">
    <source>
        <dbReference type="ARBA" id="ARBA00022679"/>
    </source>
</evidence>
<keyword evidence="4" id="KW-1185">Reference proteome</keyword>
<gene>
    <name evidence="3" type="ORF">HNP71_002744</name>
</gene>
<dbReference type="Gene3D" id="3.40.50.2000">
    <property type="entry name" value="Glycogen Phosphorylase B"/>
    <property type="match status" value="1"/>
</dbReference>